<comment type="caution">
    <text evidence="1">The sequence shown here is derived from an EMBL/GenBank/DDBJ whole genome shotgun (WGS) entry which is preliminary data.</text>
</comment>
<sequence>MVTSFYDSRGNIRYHLGAQVDVSGLLKECAGLGSSIRELVTRRRGQSETYARYSHHEARDLRASKGVLGVLAEMFTFSELKIAESLGTYGALLGVNVWMVVIVDGEEKQKLSSAPPTGLSNIEKIRLFDLRAGIENRSTSTTSDEAQLIDTESIFIEHGGTAVPGPSQRAVIVLKSWILTLTQ</sequence>
<gene>
    <name evidence="1" type="ORF">NPX13_g7334</name>
</gene>
<organism evidence="1 2">
    <name type="scientific">Xylaria arbuscula</name>
    <dbReference type="NCBI Taxonomy" id="114810"/>
    <lineage>
        <taxon>Eukaryota</taxon>
        <taxon>Fungi</taxon>
        <taxon>Dikarya</taxon>
        <taxon>Ascomycota</taxon>
        <taxon>Pezizomycotina</taxon>
        <taxon>Sordariomycetes</taxon>
        <taxon>Xylariomycetidae</taxon>
        <taxon>Xylariales</taxon>
        <taxon>Xylariaceae</taxon>
        <taxon>Xylaria</taxon>
    </lineage>
</organism>
<dbReference type="Proteomes" id="UP001148614">
    <property type="component" value="Unassembled WGS sequence"/>
</dbReference>
<proteinExistence type="predicted"/>
<reference evidence="1" key="1">
    <citation type="submission" date="2022-07" db="EMBL/GenBank/DDBJ databases">
        <title>Genome Sequence of Xylaria arbuscula.</title>
        <authorList>
            <person name="Buettner E."/>
        </authorList>
    </citation>
    <scope>NUCLEOTIDE SEQUENCE</scope>
    <source>
        <strain evidence="1">VT107</strain>
    </source>
</reference>
<evidence type="ECO:0000313" key="2">
    <source>
        <dbReference type="Proteomes" id="UP001148614"/>
    </source>
</evidence>
<keyword evidence="2" id="KW-1185">Reference proteome</keyword>
<protein>
    <submittedName>
        <fullName evidence="1">Uncharacterized protein</fullName>
    </submittedName>
</protein>
<dbReference type="VEuPathDB" id="FungiDB:F4678DRAFT_438586"/>
<dbReference type="AlphaFoldDB" id="A0A9W8NAV8"/>
<dbReference type="EMBL" id="JANPWZ010001428">
    <property type="protein sequence ID" value="KAJ3565879.1"/>
    <property type="molecule type" value="Genomic_DNA"/>
</dbReference>
<accession>A0A9W8NAV8</accession>
<name>A0A9W8NAV8_9PEZI</name>
<evidence type="ECO:0000313" key="1">
    <source>
        <dbReference type="EMBL" id="KAJ3565879.1"/>
    </source>
</evidence>